<proteinExistence type="predicted"/>
<organism evidence="1 2">
    <name type="scientific">Persea americana</name>
    <name type="common">Avocado</name>
    <dbReference type="NCBI Taxonomy" id="3435"/>
    <lineage>
        <taxon>Eukaryota</taxon>
        <taxon>Viridiplantae</taxon>
        <taxon>Streptophyta</taxon>
        <taxon>Embryophyta</taxon>
        <taxon>Tracheophyta</taxon>
        <taxon>Spermatophyta</taxon>
        <taxon>Magnoliopsida</taxon>
        <taxon>Magnoliidae</taxon>
        <taxon>Laurales</taxon>
        <taxon>Lauraceae</taxon>
        <taxon>Persea</taxon>
    </lineage>
</organism>
<dbReference type="EMBL" id="CM056810">
    <property type="protein sequence ID" value="KAJ8643568.1"/>
    <property type="molecule type" value="Genomic_DNA"/>
</dbReference>
<sequence>MYSCGLSADKALAASKKCTLKRSVNADSVLALLTNHGFSKTQIRELITRDPDILLRRVEKNLQPKIQFLVDFGLSATQFGELIVSKPYILKLGLRNKLVPTFNFLKELLHTNEKVIRAIRSCPWFIDHNFEKNVIPNISFLQKQRIPICHISKFFMHEPRRFMVKVDRFSEVVTKVKELGFDSCSPSMFIEAISAVALSQSTWEAKSMVYRSFGWSEKDVLSAFRKRPKCMLMSEEKIGRFMDFFLNKLGLKPSHISYRPNLLFYSLEQRIIPRCTVLQILASNSLIGKDLTLRQLQQIVQMGERQFLEIYVIKHQNEAPEVLKAYQGQISFSKLDIKA</sequence>
<evidence type="ECO:0000313" key="1">
    <source>
        <dbReference type="EMBL" id="KAJ8643568.1"/>
    </source>
</evidence>
<comment type="caution">
    <text evidence="1">The sequence shown here is derived from an EMBL/GenBank/DDBJ whole genome shotgun (WGS) entry which is preliminary data.</text>
</comment>
<gene>
    <name evidence="1" type="ORF">MRB53_005316</name>
</gene>
<accession>A0ACC2MD69</accession>
<reference evidence="1 2" key="1">
    <citation type="journal article" date="2022" name="Hortic Res">
        <title>A haplotype resolved chromosomal level avocado genome allows analysis of novel avocado genes.</title>
        <authorList>
            <person name="Nath O."/>
            <person name="Fletcher S.J."/>
            <person name="Hayward A."/>
            <person name="Shaw L.M."/>
            <person name="Masouleh A.K."/>
            <person name="Furtado A."/>
            <person name="Henry R.J."/>
            <person name="Mitter N."/>
        </authorList>
    </citation>
    <scope>NUCLEOTIDE SEQUENCE [LARGE SCALE GENOMIC DNA]</scope>
    <source>
        <strain evidence="2">cv. Hass</strain>
    </source>
</reference>
<evidence type="ECO:0000313" key="2">
    <source>
        <dbReference type="Proteomes" id="UP001234297"/>
    </source>
</evidence>
<keyword evidence="2" id="KW-1185">Reference proteome</keyword>
<name>A0ACC2MD69_PERAE</name>
<protein>
    <submittedName>
        <fullName evidence="1">Uncharacterized protein</fullName>
    </submittedName>
</protein>
<dbReference type="Proteomes" id="UP001234297">
    <property type="component" value="Chromosome 2"/>
</dbReference>